<evidence type="ECO:0000313" key="1">
    <source>
        <dbReference type="EMBL" id="KAK2662571.1"/>
    </source>
</evidence>
<proteinExistence type="predicted"/>
<dbReference type="AlphaFoldDB" id="A0AAD9XNJ3"/>
<protein>
    <submittedName>
        <fullName evidence="1">Uncharacterized protein</fullName>
    </submittedName>
</protein>
<keyword evidence="2" id="KW-1185">Reference proteome</keyword>
<organism evidence="1 2">
    <name type="scientific">Dipteronia dyeriana</name>
    <dbReference type="NCBI Taxonomy" id="168575"/>
    <lineage>
        <taxon>Eukaryota</taxon>
        <taxon>Viridiplantae</taxon>
        <taxon>Streptophyta</taxon>
        <taxon>Embryophyta</taxon>
        <taxon>Tracheophyta</taxon>
        <taxon>Spermatophyta</taxon>
        <taxon>Magnoliopsida</taxon>
        <taxon>eudicotyledons</taxon>
        <taxon>Gunneridae</taxon>
        <taxon>Pentapetalae</taxon>
        <taxon>rosids</taxon>
        <taxon>malvids</taxon>
        <taxon>Sapindales</taxon>
        <taxon>Sapindaceae</taxon>
        <taxon>Hippocastanoideae</taxon>
        <taxon>Acereae</taxon>
        <taxon>Dipteronia</taxon>
    </lineage>
</organism>
<sequence>MVSKPNYQECLRSSPPTLNLLFVCVWDFGFEPGQSIGLACDGVNGSEDIVCCQVGWLIEDVQEVECQKTLTPIWSWDWRCDANIVCLCTNSTCGIEHRSGVKADYDSWAVSEAPTCIRSHICLQIVERFCVCSMKRTLLVEFYQVRFGGDLGLGGYGFNLVMVFDLYWRWMVMCLWVDDENDDGDGRYVVMVVGLSGRLR</sequence>
<accession>A0AAD9XNJ3</accession>
<evidence type="ECO:0000313" key="2">
    <source>
        <dbReference type="Proteomes" id="UP001280121"/>
    </source>
</evidence>
<dbReference type="EMBL" id="JANJYI010000001">
    <property type="protein sequence ID" value="KAK2662571.1"/>
    <property type="molecule type" value="Genomic_DNA"/>
</dbReference>
<gene>
    <name evidence="1" type="ORF">Ddye_001145</name>
</gene>
<name>A0AAD9XNJ3_9ROSI</name>
<dbReference type="Proteomes" id="UP001280121">
    <property type="component" value="Unassembled WGS sequence"/>
</dbReference>
<comment type="caution">
    <text evidence="1">The sequence shown here is derived from an EMBL/GenBank/DDBJ whole genome shotgun (WGS) entry which is preliminary data.</text>
</comment>
<reference evidence="1" key="1">
    <citation type="journal article" date="2023" name="Plant J.">
        <title>Genome sequences and population genomics provide insights into the demographic history, inbreeding, and mutation load of two 'living fossil' tree species of Dipteronia.</title>
        <authorList>
            <person name="Feng Y."/>
            <person name="Comes H.P."/>
            <person name="Chen J."/>
            <person name="Zhu S."/>
            <person name="Lu R."/>
            <person name="Zhang X."/>
            <person name="Li P."/>
            <person name="Qiu J."/>
            <person name="Olsen K.M."/>
            <person name="Qiu Y."/>
        </authorList>
    </citation>
    <scope>NUCLEOTIDE SEQUENCE</scope>
    <source>
        <strain evidence="1">KIB01</strain>
    </source>
</reference>